<accession>A0A9P6RFC4</accession>
<dbReference type="EMBL" id="JAAAIP010000494">
    <property type="protein sequence ID" value="KAG0316150.1"/>
    <property type="molecule type" value="Genomic_DNA"/>
</dbReference>
<reference evidence="1" key="1">
    <citation type="journal article" date="2020" name="Fungal Divers.">
        <title>Resolving the Mortierellaceae phylogeny through synthesis of multi-gene phylogenetics and phylogenomics.</title>
        <authorList>
            <person name="Vandepol N."/>
            <person name="Liber J."/>
            <person name="Desiro A."/>
            <person name="Na H."/>
            <person name="Kennedy M."/>
            <person name="Barry K."/>
            <person name="Grigoriev I.V."/>
            <person name="Miller A.N."/>
            <person name="O'Donnell K."/>
            <person name="Stajich J.E."/>
            <person name="Bonito G."/>
        </authorList>
    </citation>
    <scope>NUCLEOTIDE SEQUENCE</scope>
    <source>
        <strain evidence="1">REB-010B</strain>
    </source>
</reference>
<dbReference type="AlphaFoldDB" id="A0A9P6RFC4"/>
<protein>
    <submittedName>
        <fullName evidence="1">Uncharacterized protein</fullName>
    </submittedName>
</protein>
<proteinExistence type="predicted"/>
<evidence type="ECO:0000313" key="2">
    <source>
        <dbReference type="Proteomes" id="UP000738325"/>
    </source>
</evidence>
<comment type="caution">
    <text evidence="1">The sequence shown here is derived from an EMBL/GenBank/DDBJ whole genome shotgun (WGS) entry which is preliminary data.</text>
</comment>
<organism evidence="1 2">
    <name type="scientific">Dissophora globulifera</name>
    <dbReference type="NCBI Taxonomy" id="979702"/>
    <lineage>
        <taxon>Eukaryota</taxon>
        <taxon>Fungi</taxon>
        <taxon>Fungi incertae sedis</taxon>
        <taxon>Mucoromycota</taxon>
        <taxon>Mortierellomycotina</taxon>
        <taxon>Mortierellomycetes</taxon>
        <taxon>Mortierellales</taxon>
        <taxon>Mortierellaceae</taxon>
        <taxon>Dissophora</taxon>
    </lineage>
</organism>
<dbReference type="Proteomes" id="UP000738325">
    <property type="component" value="Unassembled WGS sequence"/>
</dbReference>
<gene>
    <name evidence="1" type="ORF">BGZ99_007025</name>
</gene>
<sequence>MSQLNLIKHTSVATHRYQKHSSLKDSEAPFLSLPGPSQSSNFSRVNSVMRWFRSSRPAKDSLELANVNIKLARGTQDQKQALNYCKVATKELGNIKLSASLEYHDQIIAAYREHGEVLKKLGFTSEAMISYNTADKM</sequence>
<name>A0A9P6RFC4_9FUNG</name>
<evidence type="ECO:0000313" key="1">
    <source>
        <dbReference type="EMBL" id="KAG0316150.1"/>
    </source>
</evidence>
<keyword evidence="2" id="KW-1185">Reference proteome</keyword>